<dbReference type="Pfam" id="PF08925">
    <property type="entry name" value="DUF1907"/>
    <property type="match status" value="2"/>
</dbReference>
<dbReference type="GO" id="GO:0016788">
    <property type="term" value="F:hydrolase activity, acting on ester bonds"/>
    <property type="evidence" value="ECO:0007669"/>
    <property type="project" value="TreeGrafter"/>
</dbReference>
<organism evidence="8 9">
    <name type="scientific">Ooceraea biroi</name>
    <name type="common">Clonal raider ant</name>
    <name type="synonym">Cerapachys biroi</name>
    <dbReference type="NCBI Taxonomy" id="2015173"/>
    <lineage>
        <taxon>Eukaryota</taxon>
        <taxon>Metazoa</taxon>
        <taxon>Ecdysozoa</taxon>
        <taxon>Arthropoda</taxon>
        <taxon>Hexapoda</taxon>
        <taxon>Insecta</taxon>
        <taxon>Pterygota</taxon>
        <taxon>Neoptera</taxon>
        <taxon>Endopterygota</taxon>
        <taxon>Hymenoptera</taxon>
        <taxon>Apocrita</taxon>
        <taxon>Aculeata</taxon>
        <taxon>Formicoidea</taxon>
        <taxon>Formicidae</taxon>
        <taxon>Dorylinae</taxon>
        <taxon>Ooceraea</taxon>
    </lineage>
</organism>
<evidence type="ECO:0000256" key="1">
    <source>
        <dbReference type="ARBA" id="ARBA00004123"/>
    </source>
</evidence>
<dbReference type="OMA" id="TIYLCEI"/>
<keyword evidence="9" id="KW-1185">Reference proteome</keyword>
<dbReference type="SMART" id="SM01168">
    <property type="entry name" value="DUF1907"/>
    <property type="match status" value="1"/>
</dbReference>
<dbReference type="GO" id="GO:0005634">
    <property type="term" value="C:nucleus"/>
    <property type="evidence" value="ECO:0007669"/>
    <property type="project" value="UniProtKB-SubCell"/>
</dbReference>
<comment type="subcellular location">
    <subcellularLocation>
        <location evidence="1">Nucleus</location>
    </subcellularLocation>
</comment>
<keyword evidence="5" id="KW-0862">Zinc</keyword>
<dbReference type="PANTHER" id="PTHR13204">
    <property type="entry name" value="PTD012 PROTEIN"/>
    <property type="match status" value="1"/>
</dbReference>
<feature type="non-terminal residue" evidence="8">
    <location>
        <position position="1"/>
    </location>
</feature>
<evidence type="ECO:0000256" key="3">
    <source>
        <dbReference type="ARBA" id="ARBA00022723"/>
    </source>
</evidence>
<evidence type="ECO:0000259" key="7">
    <source>
        <dbReference type="SMART" id="SM01168"/>
    </source>
</evidence>
<comment type="subunit">
    <text evidence="2">Monomer.</text>
</comment>
<dbReference type="Proteomes" id="UP000053097">
    <property type="component" value="Unassembled WGS sequence"/>
</dbReference>
<dbReference type="EMBL" id="KK107071">
    <property type="protein sequence ID" value="EZA60685.1"/>
    <property type="molecule type" value="Genomic_DNA"/>
</dbReference>
<reference evidence="8 9" key="1">
    <citation type="journal article" date="2014" name="Curr. Biol.">
        <title>The genome of the clonal raider ant Cerapachys biroi.</title>
        <authorList>
            <person name="Oxley P.R."/>
            <person name="Ji L."/>
            <person name="Fetter-Pruneda I."/>
            <person name="McKenzie S.K."/>
            <person name="Li C."/>
            <person name="Hu H."/>
            <person name="Zhang G."/>
            <person name="Kronauer D.J."/>
        </authorList>
    </citation>
    <scope>NUCLEOTIDE SEQUENCE [LARGE SCALE GENOMIC DNA]</scope>
</reference>
<evidence type="ECO:0000256" key="4">
    <source>
        <dbReference type="ARBA" id="ARBA00022801"/>
    </source>
</evidence>
<evidence type="ECO:0000256" key="5">
    <source>
        <dbReference type="ARBA" id="ARBA00022833"/>
    </source>
</evidence>
<dbReference type="SUPFAM" id="SSF117856">
    <property type="entry name" value="AF0104/ALDC/Ptd012-like"/>
    <property type="match status" value="1"/>
</dbReference>
<keyword evidence="3" id="KW-0479">Metal-binding</keyword>
<accession>A0A026WXA5</accession>
<dbReference type="GO" id="GO:0008270">
    <property type="term" value="F:zinc ion binding"/>
    <property type="evidence" value="ECO:0007669"/>
    <property type="project" value="TreeGrafter"/>
</dbReference>
<evidence type="ECO:0000256" key="6">
    <source>
        <dbReference type="ARBA" id="ARBA00023242"/>
    </source>
</evidence>
<evidence type="ECO:0000313" key="8">
    <source>
        <dbReference type="EMBL" id="EZA60685.1"/>
    </source>
</evidence>
<feature type="domain" description="DUF1907" evidence="7">
    <location>
        <begin position="1"/>
        <end position="266"/>
    </location>
</feature>
<gene>
    <name evidence="8" type="ORF">X777_14112</name>
</gene>
<evidence type="ECO:0000256" key="2">
    <source>
        <dbReference type="ARBA" id="ARBA00011245"/>
    </source>
</evidence>
<dbReference type="OrthoDB" id="7441093at2759"/>
<dbReference type="PANTHER" id="PTHR13204:SF1">
    <property type="entry name" value="ESTER HYDROLASE C11ORF54"/>
    <property type="match status" value="1"/>
</dbReference>
<dbReference type="AlphaFoldDB" id="A0A026WXA5"/>
<keyword evidence="6" id="KW-0539">Nucleus</keyword>
<keyword evidence="4 8" id="KW-0378">Hydrolase</keyword>
<evidence type="ECO:0000313" key="9">
    <source>
        <dbReference type="Proteomes" id="UP000053097"/>
    </source>
</evidence>
<protein>
    <submittedName>
        <fullName evidence="8">Ester hydrolase C11orf54-like protein</fullName>
    </submittedName>
</protein>
<sequence>VLERGLSMNLKKVKIEWMDCPDLRLYGFVAPGLCGTPALLEIGSLSYFCPTPRLDKKYYFRELLSLLNLTGQDNFIVGAGTHIDPPTYDLAEFNSLCVIQGNFFLSERRPGKVLQVTAHCRTGPLNFVSAIQELFNLMRTETDPLIGLGGMFMVSGSPTLHHIMPAYSRVTNLYTMKQVQQWLRYRKLIEPVTAVGTIMISLLLMDAHDYSRFFQLPYLTKSHFHSHTLNQPRSCGGHFYTNCVNTNYLDAFYVGYFSFAEKLYCVDPPSRRDIHTNIDKFYPPCQNHNIGVINIREEYN</sequence>
<proteinExistence type="predicted"/>
<name>A0A026WXA5_OOCBI</name>
<dbReference type="InterPro" id="IPR015021">
    <property type="entry name" value="C11orf54_DUF1907"/>
</dbReference>